<dbReference type="InterPro" id="IPR035500">
    <property type="entry name" value="NHR-like_dom_sf"/>
</dbReference>
<evidence type="ECO:0000313" key="13">
    <source>
        <dbReference type="Ensembl" id="ENSFCTP00005034694.1"/>
    </source>
</evidence>
<keyword evidence="7 10" id="KW-0804">Transcription</keyword>
<reference evidence="13 14" key="1">
    <citation type="submission" date="2021-02" db="EMBL/GenBank/DDBJ databases">
        <title>Safari Cat Assemblies.</title>
        <authorList>
            <person name="Bredemeyer K.R."/>
            <person name="Murphy W.J."/>
        </authorList>
    </citation>
    <scope>NUCLEOTIDE SEQUENCE [LARGE SCALE GENOMIC DNA]</scope>
</reference>
<dbReference type="Pfam" id="PF00105">
    <property type="entry name" value="zf-C4"/>
    <property type="match status" value="1"/>
</dbReference>
<dbReference type="Ensembl" id="ENSFCTT00005048080.1">
    <property type="protein sequence ID" value="ENSFCTP00005034694.1"/>
    <property type="gene ID" value="ENSFCTG00005016721.1"/>
</dbReference>
<protein>
    <recommendedName>
        <fullName evidence="15">Ecdysteroid receptor</fullName>
    </recommendedName>
</protein>
<dbReference type="InterPro" id="IPR050234">
    <property type="entry name" value="Nuclear_hormone_rcpt_NR1"/>
</dbReference>
<dbReference type="GeneTree" id="ENSGT00940000163318"/>
<evidence type="ECO:0000313" key="14">
    <source>
        <dbReference type="Proteomes" id="UP000823872"/>
    </source>
</evidence>
<dbReference type="Gene3D" id="3.30.50.10">
    <property type="entry name" value="Erythroid Transcription Factor GATA-1, subunit A"/>
    <property type="match status" value="1"/>
</dbReference>
<comment type="subcellular location">
    <subcellularLocation>
        <location evidence="10">Nucleus</location>
    </subcellularLocation>
</comment>
<feature type="domain" description="NR LBD" evidence="12">
    <location>
        <begin position="247"/>
        <end position="546"/>
    </location>
</feature>
<feature type="domain" description="Nuclear receptor" evidence="11">
    <location>
        <begin position="119"/>
        <end position="194"/>
    </location>
</feature>
<evidence type="ECO:0000256" key="6">
    <source>
        <dbReference type="ARBA" id="ARBA00023125"/>
    </source>
</evidence>
<dbReference type="SMART" id="SM00399">
    <property type="entry name" value="ZnF_C4"/>
    <property type="match status" value="1"/>
</dbReference>
<keyword evidence="3 10" id="KW-0863">Zinc-finger</keyword>
<evidence type="ECO:0000256" key="9">
    <source>
        <dbReference type="ARBA" id="ARBA00023242"/>
    </source>
</evidence>
<evidence type="ECO:0000256" key="3">
    <source>
        <dbReference type="ARBA" id="ARBA00022771"/>
    </source>
</evidence>
<dbReference type="Pfam" id="PF00104">
    <property type="entry name" value="Hormone_recep"/>
    <property type="match status" value="2"/>
</dbReference>
<dbReference type="PROSITE" id="PS51030">
    <property type="entry name" value="NUCLEAR_REC_DBD_2"/>
    <property type="match status" value="1"/>
</dbReference>
<sequence>MANTYTHTTSDGYCLAEPVQYYDILPEQISYQLYDTDFQESPFCQYSTVQLPTALQSQSLQSHFNTYSLDPQFSGGECGLVSCELNKPTYVVDHDVEDGYSGIKRSRLTHSSMRIKRQEDLCVVCGDKASGYHYNALTCEGCKGFFRRSITKNAVYHCKNGGHCEMDMYMRRKCQECRLKKCKAVGMLAECLLTEIQCKSKRLRKNFKQKNSFSSSIKVEEEVDNKLVSSTTRSGKVIKESMELTHEEHQLIKDIMAAHQKYTSPLEETKMFLQKYANPELSFLQLSETMVLHLQGLVDFTKGLPGFENLTTEDQTALRKGSKTEVMFLHGAQLYSLKECLSSASESTMRISDHSDHSLNCHNQSVNRSVIYSMETFCNEDCPPTTLTGNITYHTKYNGWKKLVRYNILFYYSALRKNDNDNMFDSDYVLTKIHLILIFLGIAEEFINTLFYFYRRMSELNITNTEYALLAATTVFFSDRPCLKNKQYVENLQEPVLQILYKYSKIYHPEDLQHFARLIGRLTELRTLNHNYSEILSTWKAKDQIG</sequence>
<proteinExistence type="inferred from homology"/>
<name>A0ABI7YIQ5_FELCA</name>
<evidence type="ECO:0000256" key="1">
    <source>
        <dbReference type="ARBA" id="ARBA00008092"/>
    </source>
</evidence>
<evidence type="ECO:0008006" key="15">
    <source>
        <dbReference type="Google" id="ProtNLM"/>
    </source>
</evidence>
<evidence type="ECO:0000259" key="12">
    <source>
        <dbReference type="PROSITE" id="PS51843"/>
    </source>
</evidence>
<dbReference type="InterPro" id="IPR001628">
    <property type="entry name" value="Znf_hrmn_rcpt"/>
</dbReference>
<dbReference type="Gene3D" id="1.10.565.10">
    <property type="entry name" value="Retinoid X Receptor"/>
    <property type="match status" value="2"/>
</dbReference>
<dbReference type="InterPro" id="IPR000536">
    <property type="entry name" value="Nucl_hrmn_rcpt_lig-bd"/>
</dbReference>
<dbReference type="PROSITE" id="PS51843">
    <property type="entry name" value="NR_LBD"/>
    <property type="match status" value="1"/>
</dbReference>
<accession>A0ABI7YIQ5</accession>
<evidence type="ECO:0000256" key="7">
    <source>
        <dbReference type="ARBA" id="ARBA00023163"/>
    </source>
</evidence>
<keyword evidence="14" id="KW-1185">Reference proteome</keyword>
<dbReference type="CDD" id="cd06962">
    <property type="entry name" value="NR_DBD_FXR"/>
    <property type="match status" value="1"/>
</dbReference>
<comment type="similarity">
    <text evidence="1">Belongs to the nuclear hormone receptor family. NR1 subfamily.</text>
</comment>
<dbReference type="PRINTS" id="PR00047">
    <property type="entry name" value="STROIDFINGER"/>
</dbReference>
<dbReference type="PANTHER" id="PTHR24082">
    <property type="entry name" value="NUCLEAR HORMONE RECEPTOR"/>
    <property type="match status" value="1"/>
</dbReference>
<dbReference type="InterPro" id="IPR013088">
    <property type="entry name" value="Znf_NHR/GATA"/>
</dbReference>
<dbReference type="SUPFAM" id="SSF57716">
    <property type="entry name" value="Glucocorticoid receptor-like (DNA-binding domain)"/>
    <property type="match status" value="1"/>
</dbReference>
<keyword evidence="5 10" id="KW-0805">Transcription regulation</keyword>
<evidence type="ECO:0000259" key="11">
    <source>
        <dbReference type="PROSITE" id="PS51030"/>
    </source>
</evidence>
<dbReference type="PANTHER" id="PTHR24082:SF313">
    <property type="entry name" value="NUCLEAR RECEPTOR SUBFAMILY 1, GROUP H, MEMBER 5"/>
    <property type="match status" value="1"/>
</dbReference>
<keyword evidence="6 10" id="KW-0238">DNA-binding</keyword>
<reference evidence="13" key="2">
    <citation type="submission" date="2025-08" db="UniProtKB">
        <authorList>
            <consortium name="Ensembl"/>
        </authorList>
    </citation>
    <scope>IDENTIFICATION</scope>
    <source>
        <strain evidence="13">breed Abyssinian</strain>
    </source>
</reference>
<evidence type="ECO:0000256" key="5">
    <source>
        <dbReference type="ARBA" id="ARBA00023015"/>
    </source>
</evidence>
<keyword evidence="4 10" id="KW-0862">Zinc</keyword>
<reference evidence="13" key="3">
    <citation type="submission" date="2025-09" db="UniProtKB">
        <authorList>
            <consortium name="Ensembl"/>
        </authorList>
    </citation>
    <scope>IDENTIFICATION</scope>
    <source>
        <strain evidence="13">breed Abyssinian</strain>
    </source>
</reference>
<dbReference type="PROSITE" id="PS00031">
    <property type="entry name" value="NUCLEAR_REC_DBD_1"/>
    <property type="match status" value="1"/>
</dbReference>
<dbReference type="Proteomes" id="UP000823872">
    <property type="component" value="Chromosome C1"/>
</dbReference>
<dbReference type="PRINTS" id="PR00398">
    <property type="entry name" value="STRDHORMONER"/>
</dbReference>
<evidence type="ECO:0000256" key="10">
    <source>
        <dbReference type="RuleBase" id="RU004334"/>
    </source>
</evidence>
<evidence type="ECO:0000256" key="8">
    <source>
        <dbReference type="ARBA" id="ARBA00023170"/>
    </source>
</evidence>
<organism evidence="13 14">
    <name type="scientific">Felis catus</name>
    <name type="common">Cat</name>
    <name type="synonym">Felis silvestris catus</name>
    <dbReference type="NCBI Taxonomy" id="9685"/>
    <lineage>
        <taxon>Eukaryota</taxon>
        <taxon>Metazoa</taxon>
        <taxon>Chordata</taxon>
        <taxon>Craniata</taxon>
        <taxon>Vertebrata</taxon>
        <taxon>Euteleostomi</taxon>
        <taxon>Mammalia</taxon>
        <taxon>Eutheria</taxon>
        <taxon>Laurasiatheria</taxon>
        <taxon>Carnivora</taxon>
        <taxon>Feliformia</taxon>
        <taxon>Felidae</taxon>
        <taxon>Felinae</taxon>
        <taxon>Felis</taxon>
    </lineage>
</organism>
<keyword evidence="2 10" id="KW-0479">Metal-binding</keyword>
<keyword evidence="8 10" id="KW-0675">Receptor</keyword>
<evidence type="ECO:0000256" key="4">
    <source>
        <dbReference type="ARBA" id="ARBA00022833"/>
    </source>
</evidence>
<evidence type="ECO:0000256" key="2">
    <source>
        <dbReference type="ARBA" id="ARBA00022723"/>
    </source>
</evidence>
<dbReference type="SUPFAM" id="SSF48508">
    <property type="entry name" value="Nuclear receptor ligand-binding domain"/>
    <property type="match status" value="1"/>
</dbReference>
<dbReference type="SMART" id="SM00430">
    <property type="entry name" value="HOLI"/>
    <property type="match status" value="1"/>
</dbReference>
<dbReference type="InterPro" id="IPR001723">
    <property type="entry name" value="Nuclear_hrmn_rcpt"/>
</dbReference>
<keyword evidence="9 10" id="KW-0539">Nucleus</keyword>